<dbReference type="Pfam" id="PF13561">
    <property type="entry name" value="adh_short_C2"/>
    <property type="match status" value="1"/>
</dbReference>
<protein>
    <submittedName>
        <fullName evidence="3">Short-chain alcohol-related dehydrogenase</fullName>
    </submittedName>
</protein>
<keyword evidence="2" id="KW-0560">Oxidoreductase</keyword>
<dbReference type="FunFam" id="3.40.50.720:FF:000084">
    <property type="entry name" value="Short-chain dehydrogenase reductase"/>
    <property type="match status" value="1"/>
</dbReference>
<evidence type="ECO:0000313" key="4">
    <source>
        <dbReference type="Proteomes" id="UP000254134"/>
    </source>
</evidence>
<dbReference type="PANTHER" id="PTHR42760">
    <property type="entry name" value="SHORT-CHAIN DEHYDROGENASES/REDUCTASES FAMILY MEMBER"/>
    <property type="match status" value="1"/>
</dbReference>
<dbReference type="Gene3D" id="3.40.50.720">
    <property type="entry name" value="NAD(P)-binding Rossmann-like Domain"/>
    <property type="match status" value="1"/>
</dbReference>
<comment type="similarity">
    <text evidence="1">Belongs to the short-chain dehydrogenases/reductases (SDR) family.</text>
</comment>
<proteinExistence type="inferred from homology"/>
<organism evidence="3 4">
    <name type="scientific">Gaiella occulta</name>
    <dbReference type="NCBI Taxonomy" id="1002870"/>
    <lineage>
        <taxon>Bacteria</taxon>
        <taxon>Bacillati</taxon>
        <taxon>Actinomycetota</taxon>
        <taxon>Thermoleophilia</taxon>
        <taxon>Gaiellales</taxon>
        <taxon>Gaiellaceae</taxon>
        <taxon>Gaiella</taxon>
    </lineage>
</organism>
<reference evidence="4" key="2">
    <citation type="journal article" date="2019" name="MicrobiologyOpen">
        <title>High-quality draft genome sequence of Gaiella occulta isolated from a 150 meter deep mineral water borehole and comparison with the genome sequences of other deep-branching lineages of the phylum Actinobacteria.</title>
        <authorList>
            <person name="Severino R."/>
            <person name="Froufe H.J.C."/>
            <person name="Barroso C."/>
            <person name="Albuquerque L."/>
            <person name="Lobo-da-Cunha A."/>
            <person name="da Costa M.S."/>
            <person name="Egas C."/>
        </authorList>
    </citation>
    <scope>NUCLEOTIDE SEQUENCE [LARGE SCALE GENOMIC DNA]</scope>
    <source>
        <strain evidence="4">F2-233</strain>
    </source>
</reference>
<dbReference type="InterPro" id="IPR036291">
    <property type="entry name" value="NAD(P)-bd_dom_sf"/>
</dbReference>
<dbReference type="PRINTS" id="PR00081">
    <property type="entry name" value="GDHRDH"/>
</dbReference>
<accession>A0A7M2YVL3</accession>
<gene>
    <name evidence="3" type="ORF">Gocc_2324</name>
</gene>
<keyword evidence="4" id="KW-1185">Reference proteome</keyword>
<evidence type="ECO:0000256" key="1">
    <source>
        <dbReference type="ARBA" id="ARBA00006484"/>
    </source>
</evidence>
<evidence type="ECO:0000313" key="3">
    <source>
        <dbReference type="EMBL" id="RDI73760.1"/>
    </source>
</evidence>
<dbReference type="RefSeq" id="WP_181813622.1">
    <property type="nucleotide sequence ID" value="NZ_QQZY01000006.1"/>
</dbReference>
<dbReference type="EMBL" id="QQZY01000006">
    <property type="protein sequence ID" value="RDI73760.1"/>
    <property type="molecule type" value="Genomic_DNA"/>
</dbReference>
<dbReference type="AlphaFoldDB" id="A0A7M2YVL3"/>
<name>A0A7M2YVL3_9ACTN</name>
<dbReference type="Proteomes" id="UP000254134">
    <property type="component" value="Unassembled WGS sequence"/>
</dbReference>
<reference evidence="3 4" key="1">
    <citation type="submission" date="2018-07" db="EMBL/GenBank/DDBJ databases">
        <title>High-quality-draft genome sequence of Gaiella occulta.</title>
        <authorList>
            <person name="Severino R."/>
            <person name="Froufe H.J.C."/>
            <person name="Rainey F.A."/>
            <person name="Barroso C."/>
            <person name="Albuquerque L."/>
            <person name="Lobo-Da-Cunha A."/>
            <person name="Da Costa M.S."/>
            <person name="Egas C."/>
        </authorList>
    </citation>
    <scope>NUCLEOTIDE SEQUENCE [LARGE SCALE GENOMIC DNA]</scope>
    <source>
        <strain evidence="3 4">F2-233</strain>
    </source>
</reference>
<dbReference type="PRINTS" id="PR00080">
    <property type="entry name" value="SDRFAMILY"/>
</dbReference>
<dbReference type="InterPro" id="IPR002347">
    <property type="entry name" value="SDR_fam"/>
</dbReference>
<dbReference type="SUPFAM" id="SSF51735">
    <property type="entry name" value="NAD(P)-binding Rossmann-fold domains"/>
    <property type="match status" value="1"/>
</dbReference>
<evidence type="ECO:0000256" key="2">
    <source>
        <dbReference type="ARBA" id="ARBA00023002"/>
    </source>
</evidence>
<dbReference type="NCBIfam" id="NF005559">
    <property type="entry name" value="PRK07231.1"/>
    <property type="match status" value="1"/>
</dbReference>
<comment type="caution">
    <text evidence="3">The sequence shown here is derived from an EMBL/GenBank/DDBJ whole genome shotgun (WGS) entry which is preliminary data.</text>
</comment>
<dbReference type="GO" id="GO:0016616">
    <property type="term" value="F:oxidoreductase activity, acting on the CH-OH group of donors, NAD or NADP as acceptor"/>
    <property type="evidence" value="ECO:0007669"/>
    <property type="project" value="TreeGrafter"/>
</dbReference>
<sequence length="260" mass="26215">MSVLSGKVAVVTGAGSGIGRGAALALAAAGAQVVVNDVALDGLEETVAAVRSVGGEAAPSAGDVRVRADVERLVDTAVSTFGGLDVMFANAAVGRYVEFESMSEDDIDWILDIDLKGALLCAQLALPALRARGGGSIVFTSSVQAYTTMPGCVVYGAAKAGLVAAARALAVEVGRHGIRVNAIAPGTIDTPMLERDLSGMNVEEAGSFLDKVRRANALGRIGDVSEIASVLVFLASDAASYVTGTTIVADGGFLAVKAFA</sequence>